<evidence type="ECO:0000256" key="13">
    <source>
        <dbReference type="ARBA" id="ARBA00023136"/>
    </source>
</evidence>
<dbReference type="EC" id="2.7.13.3" evidence="3"/>
<evidence type="ECO:0000259" key="15">
    <source>
        <dbReference type="PROSITE" id="PS50109"/>
    </source>
</evidence>
<evidence type="ECO:0000256" key="6">
    <source>
        <dbReference type="ARBA" id="ARBA00022679"/>
    </source>
</evidence>
<evidence type="ECO:0000313" key="16">
    <source>
        <dbReference type="EMBL" id="RGS36941.1"/>
    </source>
</evidence>
<evidence type="ECO:0000256" key="2">
    <source>
        <dbReference type="ARBA" id="ARBA00004651"/>
    </source>
</evidence>
<dbReference type="Proteomes" id="UP000283295">
    <property type="component" value="Unassembled WGS sequence"/>
</dbReference>
<reference evidence="16 17" key="1">
    <citation type="submission" date="2018-08" db="EMBL/GenBank/DDBJ databases">
        <title>A genome reference for cultivated species of the human gut microbiota.</title>
        <authorList>
            <person name="Zou Y."/>
            <person name="Xue W."/>
            <person name="Luo G."/>
        </authorList>
    </citation>
    <scope>NUCLEOTIDE SEQUENCE [LARGE SCALE GENOMIC DNA]</scope>
    <source>
        <strain evidence="16 17">AF22-21</strain>
    </source>
</reference>
<dbReference type="PANTHER" id="PTHR45528:SF1">
    <property type="entry name" value="SENSOR HISTIDINE KINASE CPXA"/>
    <property type="match status" value="1"/>
</dbReference>
<gene>
    <name evidence="16" type="ORF">DWX94_12665</name>
</gene>
<keyword evidence="12" id="KW-0902">Two-component regulatory system</keyword>
<protein>
    <recommendedName>
        <fullName evidence="3">histidine kinase</fullName>
        <ecNumber evidence="3">2.7.13.3</ecNumber>
    </recommendedName>
</protein>
<dbReference type="PANTHER" id="PTHR45528">
    <property type="entry name" value="SENSOR HISTIDINE KINASE CPXA"/>
    <property type="match status" value="1"/>
</dbReference>
<keyword evidence="4" id="KW-1003">Cell membrane</keyword>
<dbReference type="InterPro" id="IPR003661">
    <property type="entry name" value="HisK_dim/P_dom"/>
</dbReference>
<dbReference type="InterPro" id="IPR036097">
    <property type="entry name" value="HisK_dim/P_sf"/>
</dbReference>
<dbReference type="Pfam" id="PF02518">
    <property type="entry name" value="HATPase_c"/>
    <property type="match status" value="1"/>
</dbReference>
<dbReference type="PRINTS" id="PR00344">
    <property type="entry name" value="BCTRLSENSOR"/>
</dbReference>
<evidence type="ECO:0000256" key="12">
    <source>
        <dbReference type="ARBA" id="ARBA00023012"/>
    </source>
</evidence>
<evidence type="ECO:0000256" key="5">
    <source>
        <dbReference type="ARBA" id="ARBA00022553"/>
    </source>
</evidence>
<dbReference type="CDD" id="cd00082">
    <property type="entry name" value="HisKA"/>
    <property type="match status" value="1"/>
</dbReference>
<dbReference type="InterPro" id="IPR036890">
    <property type="entry name" value="HATPase_C_sf"/>
</dbReference>
<evidence type="ECO:0000313" key="17">
    <source>
        <dbReference type="Proteomes" id="UP000283295"/>
    </source>
</evidence>
<dbReference type="SMART" id="SM00388">
    <property type="entry name" value="HisKA"/>
    <property type="match status" value="1"/>
</dbReference>
<dbReference type="GO" id="GO:0000155">
    <property type="term" value="F:phosphorelay sensor kinase activity"/>
    <property type="evidence" value="ECO:0007669"/>
    <property type="project" value="InterPro"/>
</dbReference>
<dbReference type="CDD" id="cd00075">
    <property type="entry name" value="HATPase"/>
    <property type="match status" value="1"/>
</dbReference>
<dbReference type="InterPro" id="IPR004358">
    <property type="entry name" value="Sig_transdc_His_kin-like_C"/>
</dbReference>
<evidence type="ECO:0000256" key="8">
    <source>
        <dbReference type="ARBA" id="ARBA00022741"/>
    </source>
</evidence>
<dbReference type="AlphaFoldDB" id="A0A3R5ZK20"/>
<dbReference type="InterPro" id="IPR005467">
    <property type="entry name" value="His_kinase_dom"/>
</dbReference>
<dbReference type="GO" id="GO:0005524">
    <property type="term" value="F:ATP binding"/>
    <property type="evidence" value="ECO:0007669"/>
    <property type="project" value="UniProtKB-KW"/>
</dbReference>
<feature type="transmembrane region" description="Helical" evidence="14">
    <location>
        <begin position="40"/>
        <end position="60"/>
    </location>
</feature>
<evidence type="ECO:0000256" key="1">
    <source>
        <dbReference type="ARBA" id="ARBA00000085"/>
    </source>
</evidence>
<name>A0A3R5ZK20_9FIRM</name>
<organism evidence="16 17">
    <name type="scientific">Coprococcus eutactus</name>
    <dbReference type="NCBI Taxonomy" id="33043"/>
    <lineage>
        <taxon>Bacteria</taxon>
        <taxon>Bacillati</taxon>
        <taxon>Bacillota</taxon>
        <taxon>Clostridia</taxon>
        <taxon>Lachnospirales</taxon>
        <taxon>Lachnospiraceae</taxon>
        <taxon>Coprococcus</taxon>
    </lineage>
</organism>
<dbReference type="PROSITE" id="PS50109">
    <property type="entry name" value="HIS_KIN"/>
    <property type="match status" value="1"/>
</dbReference>
<dbReference type="EMBL" id="QRVK01000048">
    <property type="protein sequence ID" value="RGS36941.1"/>
    <property type="molecule type" value="Genomic_DNA"/>
</dbReference>
<feature type="domain" description="Histidine kinase" evidence="15">
    <location>
        <begin position="133"/>
        <end position="345"/>
    </location>
</feature>
<evidence type="ECO:0000256" key="9">
    <source>
        <dbReference type="ARBA" id="ARBA00022777"/>
    </source>
</evidence>
<proteinExistence type="predicted"/>
<dbReference type="Gene3D" id="3.30.565.10">
    <property type="entry name" value="Histidine kinase-like ATPase, C-terminal domain"/>
    <property type="match status" value="1"/>
</dbReference>
<dbReference type="Pfam" id="PF00512">
    <property type="entry name" value="HisKA"/>
    <property type="match status" value="1"/>
</dbReference>
<evidence type="ECO:0000256" key="14">
    <source>
        <dbReference type="SAM" id="Phobius"/>
    </source>
</evidence>
<keyword evidence="6" id="KW-0808">Transferase</keyword>
<dbReference type="SUPFAM" id="SSF47384">
    <property type="entry name" value="Homodimeric domain of signal transducing histidine kinase"/>
    <property type="match status" value="1"/>
</dbReference>
<keyword evidence="5" id="KW-0597">Phosphoprotein</keyword>
<evidence type="ECO:0000256" key="4">
    <source>
        <dbReference type="ARBA" id="ARBA00022475"/>
    </source>
</evidence>
<comment type="caution">
    <text evidence="16">The sequence shown here is derived from an EMBL/GenBank/DDBJ whole genome shotgun (WGS) entry which is preliminary data.</text>
</comment>
<dbReference type="OrthoDB" id="9773956at2"/>
<keyword evidence="11 14" id="KW-1133">Transmembrane helix</keyword>
<keyword evidence="10" id="KW-0067">ATP-binding</keyword>
<evidence type="ECO:0000256" key="7">
    <source>
        <dbReference type="ARBA" id="ARBA00022692"/>
    </source>
</evidence>
<accession>A0A3R5ZK20</accession>
<dbReference type="Gene3D" id="1.10.287.130">
    <property type="match status" value="1"/>
</dbReference>
<keyword evidence="13 14" id="KW-0472">Membrane</keyword>
<dbReference type="InterPro" id="IPR050398">
    <property type="entry name" value="HssS/ArlS-like"/>
</dbReference>
<feature type="transmembrane region" description="Helical" evidence="14">
    <location>
        <begin position="17"/>
        <end position="34"/>
    </location>
</feature>
<sequence length="345" mass="39088">MDKYIDNYGKYTKRVRMLYVCSLLLFVFLAVFEYVCSGKILAAIGALACGVVMFVVIRLLQKADDDFISEVVAAMSDLLDNLSELKRQQVFPENEDSLVSRLQSKVDKIIDALKLQNSRERLEHENIKGLVSDLSHQLKTPISNLRMYTDFLKNPDISDDERAKYLQVLELAVDRLTFLSESMIKVSRLESGLINLDVKSQSINDTVLQAVKDVYVSAKNADITIRYDEQVKCDIQHDRRWTAEACFNLLDNAIKYGKTGSEIVLSVRKLGLTVEISVTDENEPIGEDERTHIFERFYRGRNSGDKDGVGIGLYLSREIIEKQGGMLSVIPQKGGNKFVIVLQSR</sequence>
<evidence type="ECO:0000256" key="10">
    <source>
        <dbReference type="ARBA" id="ARBA00022840"/>
    </source>
</evidence>
<dbReference type="GO" id="GO:0005886">
    <property type="term" value="C:plasma membrane"/>
    <property type="evidence" value="ECO:0007669"/>
    <property type="project" value="UniProtKB-SubCell"/>
</dbReference>
<dbReference type="SUPFAM" id="SSF55874">
    <property type="entry name" value="ATPase domain of HSP90 chaperone/DNA topoisomerase II/histidine kinase"/>
    <property type="match status" value="1"/>
</dbReference>
<dbReference type="SMART" id="SM00387">
    <property type="entry name" value="HATPase_c"/>
    <property type="match status" value="1"/>
</dbReference>
<evidence type="ECO:0000256" key="11">
    <source>
        <dbReference type="ARBA" id="ARBA00022989"/>
    </source>
</evidence>
<keyword evidence="8" id="KW-0547">Nucleotide-binding</keyword>
<keyword evidence="9 16" id="KW-0418">Kinase</keyword>
<evidence type="ECO:0000256" key="3">
    <source>
        <dbReference type="ARBA" id="ARBA00012438"/>
    </source>
</evidence>
<comment type="subcellular location">
    <subcellularLocation>
        <location evidence="2">Cell membrane</location>
        <topology evidence="2">Multi-pass membrane protein</topology>
    </subcellularLocation>
</comment>
<comment type="catalytic activity">
    <reaction evidence="1">
        <text>ATP + protein L-histidine = ADP + protein N-phospho-L-histidine.</text>
        <dbReference type="EC" id="2.7.13.3"/>
    </reaction>
</comment>
<dbReference type="InterPro" id="IPR003594">
    <property type="entry name" value="HATPase_dom"/>
</dbReference>
<keyword evidence="7 14" id="KW-0812">Transmembrane</keyword>